<dbReference type="RefSeq" id="WP_347163865.1">
    <property type="nucleotide sequence ID" value="NZ_JBDLOB010000008.1"/>
</dbReference>
<dbReference type="InterPro" id="IPR041561">
    <property type="entry name" value="PglD_N"/>
</dbReference>
<dbReference type="PANTHER" id="PTHR43300">
    <property type="entry name" value="ACETYLTRANSFERASE"/>
    <property type="match status" value="1"/>
</dbReference>
<evidence type="ECO:0000259" key="2">
    <source>
        <dbReference type="Pfam" id="PF17836"/>
    </source>
</evidence>
<feature type="domain" description="PglD N-terminal" evidence="2">
    <location>
        <begin position="11"/>
        <end position="90"/>
    </location>
</feature>
<dbReference type="EMBL" id="JBDLOB010000008">
    <property type="protein sequence ID" value="MEN8626684.1"/>
    <property type="molecule type" value="Genomic_DNA"/>
</dbReference>
<sequence>MNSKIMNEAFAVYGAAGCGRSLMPVAAAQLKQLSNPNQAMFIDDSLDLQSTINDRIAMNYEQFKGLDCANKHVLIAIADSNIRQKIANRLLNDGISLWSVQDRTTLIMEKVVIGIGAAISPFVTIASNVTIGKCFHANLYSYVEHDCVIGDYVTFAPRVSCNGNVHIHDHAYIGAGAILKQGTPNKPLIIGKGAIVGMGAVVTRDVPAGAVVVGNPARVLNKQVDVKPPPNTIHIQ</sequence>
<gene>
    <name evidence="3" type="ORF">ABFV72_11750</name>
</gene>
<dbReference type="InterPro" id="IPR050179">
    <property type="entry name" value="Trans_hexapeptide_repeat"/>
</dbReference>
<evidence type="ECO:0000256" key="1">
    <source>
        <dbReference type="ARBA" id="ARBA00007274"/>
    </source>
</evidence>
<dbReference type="Proteomes" id="UP001414441">
    <property type="component" value="Unassembled WGS sequence"/>
</dbReference>
<reference evidence="3 4" key="1">
    <citation type="submission" date="2024-05" db="EMBL/GenBank/DDBJ databases">
        <title>Genome sequencing of Marine Estuary Bacteria, Pseudoalteromonas distincta strain FA, Psychrobacter proteolyticus strain EA, and Shewanella baltica strain CA.</title>
        <authorList>
            <person name="Dieffenbach S.A."/>
            <person name="Maclea K.S."/>
        </authorList>
    </citation>
    <scope>NUCLEOTIDE SEQUENCE [LARGE SCALE GENOMIC DNA]</scope>
    <source>
        <strain evidence="3 4">EA</strain>
    </source>
</reference>
<accession>A0ABV0D7N1</accession>
<protein>
    <submittedName>
        <fullName evidence="3">Acetyltransferase</fullName>
    </submittedName>
</protein>
<dbReference type="SUPFAM" id="SSF51161">
    <property type="entry name" value="Trimeric LpxA-like enzymes"/>
    <property type="match status" value="1"/>
</dbReference>
<dbReference type="InterPro" id="IPR011004">
    <property type="entry name" value="Trimer_LpxA-like_sf"/>
</dbReference>
<evidence type="ECO:0000313" key="3">
    <source>
        <dbReference type="EMBL" id="MEN8626684.1"/>
    </source>
</evidence>
<dbReference type="PANTHER" id="PTHR43300:SF7">
    <property type="entry name" value="UDP-N-ACETYLBACILLOSAMINE N-ACETYLTRANSFERASE"/>
    <property type="match status" value="1"/>
</dbReference>
<keyword evidence="4" id="KW-1185">Reference proteome</keyword>
<dbReference type="InterPro" id="IPR020019">
    <property type="entry name" value="AcTrfase_PglD-like"/>
</dbReference>
<dbReference type="CDD" id="cd03360">
    <property type="entry name" value="LbH_AT_putative"/>
    <property type="match status" value="1"/>
</dbReference>
<proteinExistence type="inferred from homology"/>
<dbReference type="Pfam" id="PF17836">
    <property type="entry name" value="PglD_N"/>
    <property type="match status" value="1"/>
</dbReference>
<comment type="caution">
    <text evidence="3">The sequence shown here is derived from an EMBL/GenBank/DDBJ whole genome shotgun (WGS) entry which is preliminary data.</text>
</comment>
<dbReference type="NCBIfam" id="TIGR03570">
    <property type="entry name" value="NeuD_NnaD"/>
    <property type="match status" value="1"/>
</dbReference>
<name>A0ABV0D7N1_9GAMM</name>
<comment type="similarity">
    <text evidence="1">Belongs to the transferase hexapeptide repeat family.</text>
</comment>
<organism evidence="3 4">
    <name type="scientific">Psychrobacter proteolyticus</name>
    <dbReference type="NCBI Taxonomy" id="147825"/>
    <lineage>
        <taxon>Bacteria</taxon>
        <taxon>Pseudomonadati</taxon>
        <taxon>Pseudomonadota</taxon>
        <taxon>Gammaproteobacteria</taxon>
        <taxon>Moraxellales</taxon>
        <taxon>Moraxellaceae</taxon>
        <taxon>Psychrobacter</taxon>
    </lineage>
</organism>
<dbReference type="Gene3D" id="2.160.10.10">
    <property type="entry name" value="Hexapeptide repeat proteins"/>
    <property type="match status" value="1"/>
</dbReference>
<dbReference type="Gene3D" id="3.40.50.20">
    <property type="match status" value="1"/>
</dbReference>
<evidence type="ECO:0000313" key="4">
    <source>
        <dbReference type="Proteomes" id="UP001414441"/>
    </source>
</evidence>